<dbReference type="PANTHER" id="PTHR43601">
    <property type="entry name" value="THIOREDOXIN, MITOCHONDRIAL"/>
    <property type="match status" value="1"/>
</dbReference>
<dbReference type="CDD" id="cd02947">
    <property type="entry name" value="TRX_family"/>
    <property type="match status" value="1"/>
</dbReference>
<evidence type="ECO:0000259" key="3">
    <source>
        <dbReference type="Pfam" id="PF00085"/>
    </source>
</evidence>
<evidence type="ECO:0000313" key="5">
    <source>
        <dbReference type="Proteomes" id="UP000663760"/>
    </source>
</evidence>
<comment type="caution">
    <text evidence="4">The sequence shown here is derived from an EMBL/GenBank/DDBJ whole genome shotgun (WGS) entry which is preliminary data.</text>
</comment>
<dbReference type="PANTHER" id="PTHR43601:SF17">
    <property type="entry name" value="THIOREDOXIN-LIKE 1-2, CHLOROPLASTIC"/>
    <property type="match status" value="1"/>
</dbReference>
<dbReference type="GO" id="GO:0045454">
    <property type="term" value="P:cell redox homeostasis"/>
    <property type="evidence" value="ECO:0007669"/>
    <property type="project" value="TreeGrafter"/>
</dbReference>
<protein>
    <recommendedName>
        <fullName evidence="3">Thioredoxin domain-containing protein</fullName>
    </recommendedName>
</protein>
<keyword evidence="2" id="KW-0676">Redox-active center</keyword>
<dbReference type="PROSITE" id="PS00194">
    <property type="entry name" value="THIOREDOXIN_1"/>
    <property type="match status" value="1"/>
</dbReference>
<organism evidence="4 5">
    <name type="scientific">Spirodela intermedia</name>
    <name type="common">Intermediate duckweed</name>
    <dbReference type="NCBI Taxonomy" id="51605"/>
    <lineage>
        <taxon>Eukaryota</taxon>
        <taxon>Viridiplantae</taxon>
        <taxon>Streptophyta</taxon>
        <taxon>Embryophyta</taxon>
        <taxon>Tracheophyta</taxon>
        <taxon>Spermatophyta</taxon>
        <taxon>Magnoliopsida</taxon>
        <taxon>Liliopsida</taxon>
        <taxon>Araceae</taxon>
        <taxon>Lemnoideae</taxon>
        <taxon>Spirodela</taxon>
    </lineage>
</organism>
<evidence type="ECO:0000256" key="2">
    <source>
        <dbReference type="ARBA" id="ARBA00023284"/>
    </source>
</evidence>
<dbReference type="Gene3D" id="3.40.30.10">
    <property type="entry name" value="Glutaredoxin"/>
    <property type="match status" value="1"/>
</dbReference>
<dbReference type="EMBL" id="CACVBZ020000001">
    <property type="protein sequence ID" value="CAB1184478.1"/>
    <property type="molecule type" value="Genomic_DNA"/>
</dbReference>
<sequence>MAVSLREGFCVSSSSPLALDKKKTLIGGSTTSLKFSSWKNDFIVKQVVLRDQQAGRDISAQNFSIYFPQSTRWWDKGEMQNMIEIGSAQELVDTLMNAGNRLVVLDFYSPGCGACRVLHPKICQIGESNPDALFLKVNYEEHRSLCCSLNIRVLPFFRFYRGPQGRVCSFSCTNATINKFRDAMAKYGLGRCGPGPSKGLEQTELLKLALAGILSASTIH</sequence>
<dbReference type="InterPro" id="IPR017937">
    <property type="entry name" value="Thioredoxin_CS"/>
</dbReference>
<dbReference type="GO" id="GO:0009507">
    <property type="term" value="C:chloroplast"/>
    <property type="evidence" value="ECO:0007669"/>
    <property type="project" value="TreeGrafter"/>
</dbReference>
<comment type="similarity">
    <text evidence="1">Belongs to the thioredoxin family.</text>
</comment>
<dbReference type="Pfam" id="PF00085">
    <property type="entry name" value="Thioredoxin"/>
    <property type="match status" value="1"/>
</dbReference>
<evidence type="ECO:0000313" key="4">
    <source>
        <dbReference type="EMBL" id="CAB1184478.1"/>
    </source>
</evidence>
<evidence type="ECO:0000256" key="1">
    <source>
        <dbReference type="ARBA" id="ARBA00008987"/>
    </source>
</evidence>
<accession>A0A811G4M6</accession>
<dbReference type="Proteomes" id="UP000663760">
    <property type="component" value="Unassembled WGS sequence"/>
</dbReference>
<dbReference type="SUPFAM" id="SSF52833">
    <property type="entry name" value="Thioredoxin-like"/>
    <property type="match status" value="1"/>
</dbReference>
<dbReference type="InterPro" id="IPR013766">
    <property type="entry name" value="Thioredoxin_domain"/>
</dbReference>
<proteinExistence type="inferred from homology"/>
<gene>
    <name evidence="4" type="ORF">SI8410_UN000006</name>
</gene>
<reference evidence="4" key="1">
    <citation type="submission" date="2020-02" db="EMBL/GenBank/DDBJ databases">
        <authorList>
            <person name="Scholz U."/>
            <person name="Mascher M."/>
            <person name="Fiebig A."/>
        </authorList>
    </citation>
    <scope>NUCLEOTIDE SEQUENCE</scope>
</reference>
<dbReference type="AlphaFoldDB" id="A0A811G4M6"/>
<feature type="domain" description="Thioredoxin" evidence="3">
    <location>
        <begin position="95"/>
        <end position="166"/>
    </location>
</feature>
<dbReference type="OrthoDB" id="2121326at2759"/>
<keyword evidence="5" id="KW-1185">Reference proteome</keyword>
<name>A0A811G4M6_SPIIN</name>
<dbReference type="InterPro" id="IPR036249">
    <property type="entry name" value="Thioredoxin-like_sf"/>
</dbReference>